<protein>
    <submittedName>
        <fullName evidence="2">YbhB/YbcL family Raf kinase inhibitor-like protein</fullName>
    </submittedName>
</protein>
<proteinExistence type="predicted"/>
<gene>
    <name evidence="2" type="ORF">GM173_11135</name>
</gene>
<comment type="caution">
    <text evidence="2">The sequence shown here is derived from an EMBL/GenBank/DDBJ whole genome shotgun (WGS) entry which is preliminary data.</text>
</comment>
<dbReference type="EMBL" id="WOFE01000005">
    <property type="protein sequence ID" value="MBM5572128.1"/>
    <property type="molecule type" value="Genomic_DNA"/>
</dbReference>
<reference evidence="2 3" key="1">
    <citation type="submission" date="2019-11" db="EMBL/GenBank/DDBJ databases">
        <title>Novel Deefgea species.</title>
        <authorList>
            <person name="Han J.-H."/>
        </authorList>
    </citation>
    <scope>NUCLEOTIDE SEQUENCE [LARGE SCALE GENOMIC DNA]</scope>
    <source>
        <strain evidence="2 3">LMG 24817</strain>
    </source>
</reference>
<dbReference type="NCBIfam" id="TIGR00481">
    <property type="entry name" value="YbhB/YbcL family Raf kinase inhibitor-like protein"/>
    <property type="match status" value="1"/>
</dbReference>
<dbReference type="Gene3D" id="3.90.280.10">
    <property type="entry name" value="PEBP-like"/>
    <property type="match status" value="1"/>
</dbReference>
<dbReference type="RefSeq" id="WP_203571461.1">
    <property type="nucleotide sequence ID" value="NZ_WOFE01000005.1"/>
</dbReference>
<evidence type="ECO:0000313" key="2">
    <source>
        <dbReference type="EMBL" id="MBM5572128.1"/>
    </source>
</evidence>
<keyword evidence="3" id="KW-1185">Reference proteome</keyword>
<dbReference type="PANTHER" id="PTHR30289">
    <property type="entry name" value="UNCHARACTERIZED PROTEIN YBCL-RELATED"/>
    <property type="match status" value="1"/>
</dbReference>
<dbReference type="GO" id="GO:0004860">
    <property type="term" value="F:protein kinase inhibitor activity"/>
    <property type="evidence" value="ECO:0007669"/>
    <property type="project" value="UniProtKB-KW"/>
</dbReference>
<dbReference type="PANTHER" id="PTHR30289:SF1">
    <property type="entry name" value="PEBP (PHOSPHATIDYLETHANOLAMINE-BINDING PROTEIN) FAMILY PROTEIN"/>
    <property type="match status" value="1"/>
</dbReference>
<feature type="signal peptide" evidence="1">
    <location>
        <begin position="1"/>
        <end position="19"/>
    </location>
</feature>
<dbReference type="InterPro" id="IPR036610">
    <property type="entry name" value="PEBP-like_sf"/>
</dbReference>
<dbReference type="InterPro" id="IPR008914">
    <property type="entry name" value="PEBP"/>
</dbReference>
<keyword evidence="2" id="KW-0649">Protein kinase inhibitor</keyword>
<dbReference type="Proteomes" id="UP001195660">
    <property type="component" value="Unassembled WGS sequence"/>
</dbReference>
<keyword evidence="1" id="KW-0732">Signal</keyword>
<organism evidence="2 3">
    <name type="scientific">Deefgea chitinilytica</name>
    <dbReference type="NCBI Taxonomy" id="570276"/>
    <lineage>
        <taxon>Bacteria</taxon>
        <taxon>Pseudomonadati</taxon>
        <taxon>Pseudomonadota</taxon>
        <taxon>Betaproteobacteria</taxon>
        <taxon>Neisseriales</taxon>
        <taxon>Chitinibacteraceae</taxon>
        <taxon>Deefgea</taxon>
    </lineage>
</organism>
<name>A0ABS2CDA8_9NEIS</name>
<sequence>MKLAATLFAALVLSNATFAADFQLSSTDLKANAPMSKQQEFSGFGCTGGNVSPQLSWKNAPKGTKSFAITVYDPDAPTGSGWWHWGVVNIPADVNSIEAGSVPAGAVQTRTDYGSAAYGGACPPAGDKAHRYIHTVWALDVAELPLDANASGALVGYMLNQHKLGKATLTATYQRAK</sequence>
<dbReference type="Pfam" id="PF01161">
    <property type="entry name" value="PBP"/>
    <property type="match status" value="1"/>
</dbReference>
<dbReference type="SUPFAM" id="SSF49777">
    <property type="entry name" value="PEBP-like"/>
    <property type="match status" value="1"/>
</dbReference>
<evidence type="ECO:0000313" key="3">
    <source>
        <dbReference type="Proteomes" id="UP001195660"/>
    </source>
</evidence>
<feature type="chain" id="PRO_5046581848" evidence="1">
    <location>
        <begin position="20"/>
        <end position="177"/>
    </location>
</feature>
<evidence type="ECO:0000256" key="1">
    <source>
        <dbReference type="SAM" id="SignalP"/>
    </source>
</evidence>
<dbReference type="InterPro" id="IPR005247">
    <property type="entry name" value="YbhB_YbcL/LppC-like"/>
</dbReference>
<accession>A0ABS2CDA8</accession>
<dbReference type="CDD" id="cd00865">
    <property type="entry name" value="PEBP_bact_arch"/>
    <property type="match status" value="1"/>
</dbReference>